<dbReference type="RefSeq" id="XP_022235719.1">
    <property type="nucleotide sequence ID" value="XM_022380011.1"/>
</dbReference>
<dbReference type="GeneID" id="106476025"/>
<evidence type="ECO:0000313" key="3">
    <source>
        <dbReference type="RefSeq" id="XP_022235719.1"/>
    </source>
</evidence>
<feature type="non-terminal residue" evidence="3">
    <location>
        <position position="1"/>
    </location>
</feature>
<gene>
    <name evidence="3" type="primary">LOC106476025</name>
</gene>
<keyword evidence="2" id="KW-1185">Reference proteome</keyword>
<feature type="domain" description="DNA-directed RNA polymerase N-terminal" evidence="1">
    <location>
        <begin position="80"/>
        <end position="247"/>
    </location>
</feature>
<dbReference type="Proteomes" id="UP000694941">
    <property type="component" value="Unplaced"/>
</dbReference>
<dbReference type="InterPro" id="IPR002092">
    <property type="entry name" value="DNA-dir_Rpol_phage-type"/>
</dbReference>
<dbReference type="InterPro" id="IPR029262">
    <property type="entry name" value="RPOL_N"/>
</dbReference>
<accession>A0ABM1RWG4</accession>
<dbReference type="Pfam" id="PF14700">
    <property type="entry name" value="RPOL_N"/>
    <property type="match status" value="1"/>
</dbReference>
<protein>
    <submittedName>
        <fullName evidence="3">DNA-directed RNA polymerase, mitochondrial-like</fullName>
    </submittedName>
</protein>
<dbReference type="PANTHER" id="PTHR10102:SF0">
    <property type="entry name" value="DNA-DIRECTED RNA POLYMERASE, MITOCHONDRIAL"/>
    <property type="match status" value="1"/>
</dbReference>
<organism evidence="2 3">
    <name type="scientific">Limulus polyphemus</name>
    <name type="common">Atlantic horseshoe crab</name>
    <dbReference type="NCBI Taxonomy" id="6850"/>
    <lineage>
        <taxon>Eukaryota</taxon>
        <taxon>Metazoa</taxon>
        <taxon>Ecdysozoa</taxon>
        <taxon>Arthropoda</taxon>
        <taxon>Chelicerata</taxon>
        <taxon>Merostomata</taxon>
        <taxon>Xiphosura</taxon>
        <taxon>Limulidae</taxon>
        <taxon>Limulus</taxon>
    </lineage>
</organism>
<feature type="non-terminal residue" evidence="3">
    <location>
        <position position="264"/>
    </location>
</feature>
<name>A0ABM1RWG4_LIMPO</name>
<dbReference type="SUPFAM" id="SSF56672">
    <property type="entry name" value="DNA/RNA polymerases"/>
    <property type="match status" value="1"/>
</dbReference>
<dbReference type="PANTHER" id="PTHR10102">
    <property type="entry name" value="DNA-DIRECTED RNA POLYMERASE, MITOCHONDRIAL"/>
    <property type="match status" value="1"/>
</dbReference>
<dbReference type="InterPro" id="IPR043502">
    <property type="entry name" value="DNA/RNA_pol_sf"/>
</dbReference>
<reference evidence="3" key="1">
    <citation type="submission" date="2025-08" db="UniProtKB">
        <authorList>
            <consortium name="RefSeq"/>
        </authorList>
    </citation>
    <scope>IDENTIFICATION</scope>
    <source>
        <tissue evidence="3">Muscle</tissue>
    </source>
</reference>
<proteinExistence type="predicted"/>
<sequence length="264" mass="30968">AIQQVRPHFQPTPPSYPEGYDCKLLETLNDKSGNQAVYSPCSKTLTCAELKEWKTHQIQWESEGQVTVKSIDRQENPSEHTIYLREKLKECEQEWKEVLNKVFEQNLQAQRNQAQSQRGMSLYPYLCVLDPSCYVEIMLQEIRRLAETSETFSPSVHYLHRNLGAKVMNLYTTWIKKENGVADKVSALYDKYLEYYVNPHLTTTFPPRRFWQKLKTVYFHGPTIDSEEVCWPHHVLLGVSNILYTVLWALLYSFLCSEIHIKVM</sequence>
<evidence type="ECO:0000313" key="2">
    <source>
        <dbReference type="Proteomes" id="UP000694941"/>
    </source>
</evidence>
<dbReference type="InterPro" id="IPR037159">
    <property type="entry name" value="RNA_POL_N_sf"/>
</dbReference>
<dbReference type="Gene3D" id="1.10.1320.10">
    <property type="entry name" value="DNA-directed RNA polymerase, N-terminal domain"/>
    <property type="match status" value="1"/>
</dbReference>
<evidence type="ECO:0000259" key="1">
    <source>
        <dbReference type="Pfam" id="PF14700"/>
    </source>
</evidence>